<dbReference type="AlphaFoldDB" id="A0A0N4YC76"/>
<name>A0A0N4YC76_NIPBR</name>
<dbReference type="WBParaSite" id="NBR_0001413101-mRNA-1">
    <property type="protein sequence ID" value="NBR_0001413101-mRNA-1"/>
    <property type="gene ID" value="NBR_0001413101"/>
</dbReference>
<reference evidence="3" key="1">
    <citation type="submission" date="2017-02" db="UniProtKB">
        <authorList>
            <consortium name="WormBaseParasite"/>
        </authorList>
    </citation>
    <scope>IDENTIFICATION</scope>
</reference>
<dbReference type="EMBL" id="UYSL01021251">
    <property type="protein sequence ID" value="VDL77721.1"/>
    <property type="molecule type" value="Genomic_DNA"/>
</dbReference>
<organism evidence="3">
    <name type="scientific">Nippostrongylus brasiliensis</name>
    <name type="common">Rat hookworm</name>
    <dbReference type="NCBI Taxonomy" id="27835"/>
    <lineage>
        <taxon>Eukaryota</taxon>
        <taxon>Metazoa</taxon>
        <taxon>Ecdysozoa</taxon>
        <taxon>Nematoda</taxon>
        <taxon>Chromadorea</taxon>
        <taxon>Rhabditida</taxon>
        <taxon>Rhabditina</taxon>
        <taxon>Rhabditomorpha</taxon>
        <taxon>Strongyloidea</taxon>
        <taxon>Heligmosomidae</taxon>
        <taxon>Nippostrongylus</taxon>
    </lineage>
</organism>
<evidence type="ECO:0000313" key="3">
    <source>
        <dbReference type="WBParaSite" id="NBR_0001413101-mRNA-1"/>
    </source>
</evidence>
<sequence>MFKFTKKFTNCENKCVGKAIGNCKKQNNCGTLDPPDNELVSRYVNCAIESGLDTAGFRRLCHCAANAGMRYVVWVFFGFWLS</sequence>
<evidence type="ECO:0000313" key="1">
    <source>
        <dbReference type="EMBL" id="VDL77721.1"/>
    </source>
</evidence>
<keyword evidence="2" id="KW-1185">Reference proteome</keyword>
<evidence type="ECO:0000313" key="2">
    <source>
        <dbReference type="Proteomes" id="UP000271162"/>
    </source>
</evidence>
<proteinExistence type="predicted"/>
<reference evidence="1 2" key="2">
    <citation type="submission" date="2018-11" db="EMBL/GenBank/DDBJ databases">
        <authorList>
            <consortium name="Pathogen Informatics"/>
        </authorList>
    </citation>
    <scope>NUCLEOTIDE SEQUENCE [LARGE SCALE GENOMIC DNA]</scope>
</reference>
<accession>A0A0N4YC76</accession>
<dbReference type="OMA" id="CHCAANA"/>
<dbReference type="Proteomes" id="UP000271162">
    <property type="component" value="Unassembled WGS sequence"/>
</dbReference>
<gene>
    <name evidence="1" type="ORF">NBR_LOCUS14132</name>
</gene>
<protein>
    <submittedName>
        <fullName evidence="3">CFEM domain-containing protein</fullName>
    </submittedName>
</protein>